<dbReference type="InterPro" id="IPR010729">
    <property type="entry name" value="Ribosomal_uL29_mit"/>
</dbReference>
<feature type="region of interest" description="Disordered" evidence="8">
    <location>
        <begin position="206"/>
        <end position="271"/>
    </location>
</feature>
<keyword evidence="10" id="KW-1185">Reference proteome</keyword>
<evidence type="ECO:0000256" key="4">
    <source>
        <dbReference type="ARBA" id="ARBA00023128"/>
    </source>
</evidence>
<keyword evidence="4" id="KW-0496">Mitochondrion</keyword>
<proteinExistence type="inferred from homology"/>
<reference evidence="9 10" key="1">
    <citation type="submission" date="2015-04" db="EMBL/GenBank/DDBJ databases">
        <title>Complete genome sequence of Schizopora paradoxa KUC8140, a cosmopolitan wood degrader in East Asia.</title>
        <authorList>
            <consortium name="DOE Joint Genome Institute"/>
            <person name="Min B."/>
            <person name="Park H."/>
            <person name="Jang Y."/>
            <person name="Kim J.-J."/>
            <person name="Kim K.H."/>
            <person name="Pangilinan J."/>
            <person name="Lipzen A."/>
            <person name="Riley R."/>
            <person name="Grigoriev I.V."/>
            <person name="Spatafora J.W."/>
            <person name="Choi I.-G."/>
        </authorList>
    </citation>
    <scope>NUCLEOTIDE SEQUENCE [LARGE SCALE GENOMIC DNA]</scope>
    <source>
        <strain evidence="9 10">KUC8140</strain>
    </source>
</reference>
<evidence type="ECO:0000313" key="10">
    <source>
        <dbReference type="Proteomes" id="UP000053477"/>
    </source>
</evidence>
<dbReference type="InterPro" id="IPR038340">
    <property type="entry name" value="MRP-L47_sf"/>
</dbReference>
<keyword evidence="5" id="KW-0687">Ribonucleoprotein</keyword>
<dbReference type="Pfam" id="PF06984">
    <property type="entry name" value="MRP-L47"/>
    <property type="match status" value="1"/>
</dbReference>
<feature type="compositionally biased region" description="Acidic residues" evidence="8">
    <location>
        <begin position="206"/>
        <end position="217"/>
    </location>
</feature>
<dbReference type="PANTHER" id="PTHR21183">
    <property type="entry name" value="RIBOSOMAL PROTEIN L47, MITOCHONDRIAL-RELATED"/>
    <property type="match status" value="1"/>
</dbReference>
<evidence type="ECO:0000256" key="2">
    <source>
        <dbReference type="ARBA" id="ARBA00009254"/>
    </source>
</evidence>
<evidence type="ECO:0000256" key="5">
    <source>
        <dbReference type="ARBA" id="ARBA00023274"/>
    </source>
</evidence>
<dbReference type="GO" id="GO:0005762">
    <property type="term" value="C:mitochondrial large ribosomal subunit"/>
    <property type="evidence" value="ECO:0007669"/>
    <property type="project" value="TreeGrafter"/>
</dbReference>
<dbReference type="EMBL" id="KQ086295">
    <property type="protein sequence ID" value="KLO05541.1"/>
    <property type="molecule type" value="Genomic_DNA"/>
</dbReference>
<dbReference type="InParanoid" id="A0A0H2RL47"/>
<dbReference type="AlphaFoldDB" id="A0A0H2RL47"/>
<evidence type="ECO:0000256" key="7">
    <source>
        <dbReference type="ARBA" id="ARBA00035399"/>
    </source>
</evidence>
<dbReference type="STRING" id="27342.A0A0H2RL47"/>
<feature type="compositionally biased region" description="Polar residues" evidence="8">
    <location>
        <begin position="16"/>
        <end position="38"/>
    </location>
</feature>
<dbReference type="GO" id="GO:0003735">
    <property type="term" value="F:structural constituent of ribosome"/>
    <property type="evidence" value="ECO:0007669"/>
    <property type="project" value="InterPro"/>
</dbReference>
<gene>
    <name evidence="9" type="ORF">SCHPADRAFT_839247</name>
</gene>
<comment type="subcellular location">
    <subcellularLocation>
        <location evidence="1">Mitochondrion</location>
    </subcellularLocation>
</comment>
<comment type="similarity">
    <text evidence="2">Belongs to the universal ribosomal protein uL29 family.</text>
</comment>
<name>A0A0H2RL47_9AGAM</name>
<dbReference type="OrthoDB" id="270763at2759"/>
<evidence type="ECO:0000256" key="6">
    <source>
        <dbReference type="ARBA" id="ARBA00035289"/>
    </source>
</evidence>
<evidence type="ECO:0000256" key="8">
    <source>
        <dbReference type="SAM" id="MobiDB-lite"/>
    </source>
</evidence>
<feature type="region of interest" description="Disordered" evidence="8">
    <location>
        <begin position="16"/>
        <end position="61"/>
    </location>
</feature>
<keyword evidence="3" id="KW-0689">Ribosomal protein</keyword>
<dbReference type="Proteomes" id="UP000053477">
    <property type="component" value="Unassembled WGS sequence"/>
</dbReference>
<evidence type="ECO:0000256" key="3">
    <source>
        <dbReference type="ARBA" id="ARBA00022980"/>
    </source>
</evidence>
<evidence type="ECO:0000313" key="9">
    <source>
        <dbReference type="EMBL" id="KLO05541.1"/>
    </source>
</evidence>
<evidence type="ECO:0000256" key="1">
    <source>
        <dbReference type="ARBA" id="ARBA00004173"/>
    </source>
</evidence>
<protein>
    <recommendedName>
        <fullName evidence="6">Large ribosomal subunit protein uL29m</fullName>
    </recommendedName>
    <alternativeName>
        <fullName evidence="7">54S ribosomal protein L4, mitochondrial</fullName>
    </alternativeName>
</protein>
<sequence length="271" mass="31103">MFSILRNAVARRSPTLASSTRRTLATETTLPDNTSTQFLEEAKRRGLSLSTPEPETEEQQQERFEQFLKEKEAEKPSRPQRKATVNPDHGLWAFFRKVERDGKEEFETVERDVPGRTIGSRAWNAFELRRKSFKDLHTLWYIVLRERNLLASQRAEAKRLEINVTMLSAAKRDYMCRKTMARIKQVLNERRIAYERAVAIRQEEFSTEGEEGAEEVTLDQRTSSKRAIPRRSVADVATFRANNPTEPKHAEESGEAVEEGAMATTKVDASA</sequence>
<dbReference type="Gene3D" id="6.10.330.20">
    <property type="match status" value="1"/>
</dbReference>
<dbReference type="GO" id="GO:0032543">
    <property type="term" value="P:mitochondrial translation"/>
    <property type="evidence" value="ECO:0007669"/>
    <property type="project" value="TreeGrafter"/>
</dbReference>
<dbReference type="PANTHER" id="PTHR21183:SF18">
    <property type="entry name" value="LARGE RIBOSOMAL SUBUNIT PROTEIN UL29M"/>
    <property type="match status" value="1"/>
</dbReference>
<accession>A0A0H2RL47</accession>
<organism evidence="9 10">
    <name type="scientific">Schizopora paradoxa</name>
    <dbReference type="NCBI Taxonomy" id="27342"/>
    <lineage>
        <taxon>Eukaryota</taxon>
        <taxon>Fungi</taxon>
        <taxon>Dikarya</taxon>
        <taxon>Basidiomycota</taxon>
        <taxon>Agaricomycotina</taxon>
        <taxon>Agaricomycetes</taxon>
        <taxon>Hymenochaetales</taxon>
        <taxon>Schizoporaceae</taxon>
        <taxon>Schizopora</taxon>
    </lineage>
</organism>